<protein>
    <submittedName>
        <fullName evidence="2">Copper resistance protein B</fullName>
    </submittedName>
</protein>
<dbReference type="GO" id="GO:0006878">
    <property type="term" value="P:intracellular copper ion homeostasis"/>
    <property type="evidence" value="ECO:0007669"/>
    <property type="project" value="InterPro"/>
</dbReference>
<proteinExistence type="predicted"/>
<keyword evidence="3" id="KW-1185">Reference proteome</keyword>
<evidence type="ECO:0000256" key="1">
    <source>
        <dbReference type="SAM" id="SignalP"/>
    </source>
</evidence>
<dbReference type="Proteomes" id="UP000476030">
    <property type="component" value="Unassembled WGS sequence"/>
</dbReference>
<keyword evidence="1" id="KW-0732">Signal</keyword>
<feature type="chain" id="PRO_5026798094" evidence="1">
    <location>
        <begin position="26"/>
        <end position="241"/>
    </location>
</feature>
<sequence length="241" mass="26895">MIILKKSLLAAALTFSVLTPVVGHSAETSNIYYGVQIEEFEYRYGEGGEKLFAFDGDAFIGTDELKLRWEGSSELDLTVNRFESLSNQLALQTPISDFWDIKGGVRYTSPEGPDRWYAAVGLSGLAPQWIEVDTHLFLSEKGKLSADIDIEYEILLTNYLTLTPSANIDAAFSSDREIGVGSGINRVEAGLRLSYDVWDRILSPYVGVVYERKFGQTANYVEEEGERADIWYAVIGAKLMF</sequence>
<dbReference type="RefSeq" id="WP_161315010.1">
    <property type="nucleotide sequence ID" value="NZ_WTUW01000002.1"/>
</dbReference>
<organism evidence="2 3">
    <name type="scientific">Sneathiella litorea</name>
    <dbReference type="NCBI Taxonomy" id="2606216"/>
    <lineage>
        <taxon>Bacteria</taxon>
        <taxon>Pseudomonadati</taxon>
        <taxon>Pseudomonadota</taxon>
        <taxon>Alphaproteobacteria</taxon>
        <taxon>Sneathiellales</taxon>
        <taxon>Sneathiellaceae</taxon>
        <taxon>Sneathiella</taxon>
    </lineage>
</organism>
<evidence type="ECO:0000313" key="3">
    <source>
        <dbReference type="Proteomes" id="UP000476030"/>
    </source>
</evidence>
<name>A0A6L8W5K9_9PROT</name>
<reference evidence="2 3" key="1">
    <citation type="submission" date="2019-12" db="EMBL/GenBank/DDBJ databases">
        <title>Snethiella sp. nov. sp. isolated from sea sand.</title>
        <authorList>
            <person name="Kim J."/>
            <person name="Jeong S.E."/>
            <person name="Jung H.S."/>
            <person name="Jeon C.O."/>
        </authorList>
    </citation>
    <scope>NUCLEOTIDE SEQUENCE [LARGE SCALE GENOMIC DNA]</scope>
    <source>
        <strain evidence="2 3">DP05</strain>
    </source>
</reference>
<dbReference type="EMBL" id="WTUW01000002">
    <property type="protein sequence ID" value="MZR30426.1"/>
    <property type="molecule type" value="Genomic_DNA"/>
</dbReference>
<dbReference type="GO" id="GO:0005507">
    <property type="term" value="F:copper ion binding"/>
    <property type="evidence" value="ECO:0007669"/>
    <property type="project" value="InterPro"/>
</dbReference>
<accession>A0A6L8W5K9</accession>
<gene>
    <name evidence="2" type="ORF">GQE98_07225</name>
</gene>
<dbReference type="InterPro" id="IPR007939">
    <property type="entry name" value="Cu-R_B_prcur"/>
</dbReference>
<dbReference type="GO" id="GO:0009279">
    <property type="term" value="C:cell outer membrane"/>
    <property type="evidence" value="ECO:0007669"/>
    <property type="project" value="InterPro"/>
</dbReference>
<dbReference type="AlphaFoldDB" id="A0A6L8W5K9"/>
<evidence type="ECO:0000313" key="2">
    <source>
        <dbReference type="EMBL" id="MZR30426.1"/>
    </source>
</evidence>
<comment type="caution">
    <text evidence="2">The sequence shown here is derived from an EMBL/GenBank/DDBJ whole genome shotgun (WGS) entry which is preliminary data.</text>
</comment>
<feature type="signal peptide" evidence="1">
    <location>
        <begin position="1"/>
        <end position="25"/>
    </location>
</feature>
<dbReference type="Pfam" id="PF05275">
    <property type="entry name" value="CopB"/>
    <property type="match status" value="1"/>
</dbReference>